<evidence type="ECO:0000313" key="3">
    <source>
        <dbReference type="Proteomes" id="UP001595844"/>
    </source>
</evidence>
<feature type="signal peptide" evidence="1">
    <location>
        <begin position="1"/>
        <end position="22"/>
    </location>
</feature>
<keyword evidence="1" id="KW-0732">Signal</keyword>
<feature type="chain" id="PRO_5046791823" evidence="1">
    <location>
        <begin position="23"/>
        <end position="297"/>
    </location>
</feature>
<sequence length="297" mass="31387">MRLSNGTVACIAAMVMALPAFVAGPAAGTAVVDTACGSTLSATDIAEIVELSDTSAISGDDGLARLENAVDRHRRITGILVEHRDLRGLFAIGLDAVEQTAVMPLQRDPTAFADREYAHAISLELLRRFLDNLHAEFTGGVAEPQWEHYFALAQDCGASRARTAMAGYNAHLTVDLSYSVAAVGSRPEDAPDYFRIVAAIASVGDVIIDRTKAVYGADLGPLWRFYFVGEGLDQLFGAGVATEQMLIAADLAANIVIFSNGLALQDPALAPAVRAEIAALWQAADLAFEALAQINAL</sequence>
<dbReference type="InterPro" id="IPR046037">
    <property type="entry name" value="DUF5995"/>
</dbReference>
<organism evidence="2 3">
    <name type="scientific">Nocardia halotolerans</name>
    <dbReference type="NCBI Taxonomy" id="1755878"/>
    <lineage>
        <taxon>Bacteria</taxon>
        <taxon>Bacillati</taxon>
        <taxon>Actinomycetota</taxon>
        <taxon>Actinomycetes</taxon>
        <taxon>Mycobacteriales</taxon>
        <taxon>Nocardiaceae</taxon>
        <taxon>Nocardia</taxon>
    </lineage>
</organism>
<evidence type="ECO:0000313" key="2">
    <source>
        <dbReference type="EMBL" id="MFC4373248.1"/>
    </source>
</evidence>
<name>A0ABV8VEW4_9NOCA</name>
<dbReference type="Pfam" id="PF19458">
    <property type="entry name" value="DUF5995"/>
    <property type="match status" value="1"/>
</dbReference>
<keyword evidence="3" id="KW-1185">Reference proteome</keyword>
<dbReference type="Proteomes" id="UP001595844">
    <property type="component" value="Unassembled WGS sequence"/>
</dbReference>
<dbReference type="EMBL" id="JBHSDL010000005">
    <property type="protein sequence ID" value="MFC4373248.1"/>
    <property type="molecule type" value="Genomic_DNA"/>
</dbReference>
<comment type="caution">
    <text evidence="2">The sequence shown here is derived from an EMBL/GenBank/DDBJ whole genome shotgun (WGS) entry which is preliminary data.</text>
</comment>
<proteinExistence type="predicted"/>
<evidence type="ECO:0000256" key="1">
    <source>
        <dbReference type="SAM" id="SignalP"/>
    </source>
</evidence>
<gene>
    <name evidence="2" type="ORF">ACFO5K_03955</name>
</gene>
<protein>
    <submittedName>
        <fullName evidence="2">DUF5995 family protein</fullName>
    </submittedName>
</protein>
<dbReference type="RefSeq" id="WP_378555827.1">
    <property type="nucleotide sequence ID" value="NZ_JBHSDL010000005.1"/>
</dbReference>
<accession>A0ABV8VEW4</accession>
<reference evidence="3" key="1">
    <citation type="journal article" date="2019" name="Int. J. Syst. Evol. Microbiol.">
        <title>The Global Catalogue of Microorganisms (GCM) 10K type strain sequencing project: providing services to taxonomists for standard genome sequencing and annotation.</title>
        <authorList>
            <consortium name="The Broad Institute Genomics Platform"/>
            <consortium name="The Broad Institute Genome Sequencing Center for Infectious Disease"/>
            <person name="Wu L."/>
            <person name="Ma J."/>
        </authorList>
    </citation>
    <scope>NUCLEOTIDE SEQUENCE [LARGE SCALE GENOMIC DNA]</scope>
    <source>
        <strain evidence="3">IBRC-M 10490</strain>
    </source>
</reference>